<gene>
    <name evidence="8" type="ORF">E3T55_01640</name>
</gene>
<evidence type="ECO:0000313" key="8">
    <source>
        <dbReference type="EMBL" id="TFD55153.1"/>
    </source>
</evidence>
<comment type="caution">
    <text evidence="8">The sequence shown here is derived from an EMBL/GenBank/DDBJ whole genome shotgun (WGS) entry which is preliminary data.</text>
</comment>
<feature type="domain" description="Thiolase N-terminal" evidence="6">
    <location>
        <begin position="23"/>
        <end position="299"/>
    </location>
</feature>
<dbReference type="InterPro" id="IPR002155">
    <property type="entry name" value="Thiolase"/>
</dbReference>
<keyword evidence="9" id="KW-1185">Reference proteome</keyword>
<dbReference type="OrthoDB" id="1402717at2"/>
<evidence type="ECO:0000259" key="6">
    <source>
        <dbReference type="Pfam" id="PF00108"/>
    </source>
</evidence>
<dbReference type="NCBIfam" id="TIGR01930">
    <property type="entry name" value="AcCoA-C-Actrans"/>
    <property type="match status" value="1"/>
</dbReference>
<keyword evidence="3 4" id="KW-0012">Acyltransferase</keyword>
<dbReference type="RefSeq" id="WP_134517838.1">
    <property type="nucleotide sequence ID" value="NZ_SOHE01000013.1"/>
</dbReference>
<evidence type="ECO:0000256" key="1">
    <source>
        <dbReference type="ARBA" id="ARBA00010982"/>
    </source>
</evidence>
<name>A0A4R9AAB1_9MICO</name>
<dbReference type="EMBL" id="SOHE01000013">
    <property type="protein sequence ID" value="TFD55153.1"/>
    <property type="molecule type" value="Genomic_DNA"/>
</dbReference>
<dbReference type="PROSITE" id="PS00737">
    <property type="entry name" value="THIOLASE_2"/>
    <property type="match status" value="1"/>
</dbReference>
<evidence type="ECO:0000256" key="5">
    <source>
        <dbReference type="SAM" id="MobiDB-lite"/>
    </source>
</evidence>
<evidence type="ECO:0000256" key="3">
    <source>
        <dbReference type="ARBA" id="ARBA00023315"/>
    </source>
</evidence>
<dbReference type="PANTHER" id="PTHR43853">
    <property type="entry name" value="3-KETOACYL-COA THIOLASE, PEROXISOMAL"/>
    <property type="match status" value="1"/>
</dbReference>
<evidence type="ECO:0000313" key="9">
    <source>
        <dbReference type="Proteomes" id="UP000297447"/>
    </source>
</evidence>
<dbReference type="Gene3D" id="3.40.47.10">
    <property type="match status" value="1"/>
</dbReference>
<dbReference type="SUPFAM" id="SSF53901">
    <property type="entry name" value="Thiolase-like"/>
    <property type="match status" value="2"/>
</dbReference>
<dbReference type="InterPro" id="IPR020616">
    <property type="entry name" value="Thiolase_N"/>
</dbReference>
<evidence type="ECO:0000259" key="7">
    <source>
        <dbReference type="Pfam" id="PF02803"/>
    </source>
</evidence>
<dbReference type="Pfam" id="PF02803">
    <property type="entry name" value="Thiolase_C"/>
    <property type="match status" value="1"/>
</dbReference>
<proteinExistence type="inferred from homology"/>
<comment type="similarity">
    <text evidence="1 4">Belongs to the thiolase-like superfamily. Thiolase family.</text>
</comment>
<dbReference type="InterPro" id="IPR020617">
    <property type="entry name" value="Thiolase_C"/>
</dbReference>
<evidence type="ECO:0000256" key="2">
    <source>
        <dbReference type="ARBA" id="ARBA00022679"/>
    </source>
</evidence>
<feature type="domain" description="Thiolase C-terminal" evidence="7">
    <location>
        <begin position="315"/>
        <end position="433"/>
    </location>
</feature>
<evidence type="ECO:0000256" key="4">
    <source>
        <dbReference type="RuleBase" id="RU003557"/>
    </source>
</evidence>
<dbReference type="Pfam" id="PF00108">
    <property type="entry name" value="Thiolase_N"/>
    <property type="match status" value="1"/>
</dbReference>
<dbReference type="AlphaFoldDB" id="A0A4R9AAB1"/>
<accession>A0A4R9AAB1</accession>
<keyword evidence="2 4" id="KW-0808">Transferase</keyword>
<feature type="region of interest" description="Disordered" evidence="5">
    <location>
        <begin position="1"/>
        <end position="21"/>
    </location>
</feature>
<dbReference type="PANTHER" id="PTHR43853:SF3">
    <property type="entry name" value="ACETYL-COA C-ACETYLTRANSFERASE YHFS-RELATED"/>
    <property type="match status" value="1"/>
</dbReference>
<dbReference type="InterPro" id="IPR016039">
    <property type="entry name" value="Thiolase-like"/>
</dbReference>
<dbReference type="GO" id="GO:0005737">
    <property type="term" value="C:cytoplasm"/>
    <property type="evidence" value="ECO:0007669"/>
    <property type="project" value="UniProtKB-ARBA"/>
</dbReference>
<reference evidence="8 9" key="1">
    <citation type="submission" date="2019-03" db="EMBL/GenBank/DDBJ databases">
        <title>Genomics of glacier-inhabiting Cryobacterium strains.</title>
        <authorList>
            <person name="Liu Q."/>
            <person name="Xin Y.-H."/>
        </authorList>
    </citation>
    <scope>NUCLEOTIDE SEQUENCE [LARGE SCALE GENOMIC DNA]</scope>
    <source>
        <strain evidence="8 9">Hh14</strain>
    </source>
</reference>
<dbReference type="GO" id="GO:0010124">
    <property type="term" value="P:phenylacetate catabolic process"/>
    <property type="evidence" value="ECO:0007669"/>
    <property type="project" value="TreeGrafter"/>
</dbReference>
<organism evidence="8 9">
    <name type="scientific">Cryobacterium frigoriphilum</name>
    <dbReference type="NCBI Taxonomy" id="1259150"/>
    <lineage>
        <taxon>Bacteria</taxon>
        <taxon>Bacillati</taxon>
        <taxon>Actinomycetota</taxon>
        <taxon>Actinomycetes</taxon>
        <taxon>Micrococcales</taxon>
        <taxon>Microbacteriaceae</taxon>
        <taxon>Cryobacterium</taxon>
    </lineage>
</organism>
<dbReference type="InterPro" id="IPR020613">
    <property type="entry name" value="Thiolase_CS"/>
</dbReference>
<dbReference type="CDD" id="cd00751">
    <property type="entry name" value="thiolase"/>
    <property type="match status" value="1"/>
</dbReference>
<sequence length="438" mass="43944">MSARSSSPAPAHLPGPDPDRDPVIVLGRRTAFGRKNGVFGRVSAENLLAPVLAAVVADAQLPPDSVDDVIIGNAVGGGGNVARLAALLAGLPRSVPGLTVDRQCGSGLEAIVLACRLVAAGAGNAYLAGGVESTSTAPLRAHRLTSTPDRPDFFDRVRFAPDSCGDPGMGEAAENVAERFGISRARQDAFALRSHRLALAATDAHAFAAEIVSGPIALDPIAVDTVQIGPAALGPAVLGPVVLGTVVPDAVTADEGPRRSLSAPLLARFPPVFRAGGTVTAGNSCADADGAAVVLVLSRTRAVELGFSAGLGFVDATVQGTDPTLLGVAGGQAAGTLLARHGVDPATLARVEFVEAFAAQVLASLDLIGVSEQRVNRQGGALAVGHPFGASGALLVLNLLRQSAPAANDIRPAAPELSLSAVSIAGGLGIAALWQSRG</sequence>
<dbReference type="InterPro" id="IPR050215">
    <property type="entry name" value="Thiolase-like_sf_Thiolase"/>
</dbReference>
<dbReference type="GO" id="GO:0006635">
    <property type="term" value="P:fatty acid beta-oxidation"/>
    <property type="evidence" value="ECO:0007669"/>
    <property type="project" value="TreeGrafter"/>
</dbReference>
<protein>
    <submittedName>
        <fullName evidence="8">Thiolase family protein</fullName>
    </submittedName>
</protein>
<dbReference type="PIRSF" id="PIRSF000429">
    <property type="entry name" value="Ac-CoA_Ac_transf"/>
    <property type="match status" value="1"/>
</dbReference>
<dbReference type="GO" id="GO:0003988">
    <property type="term" value="F:acetyl-CoA C-acyltransferase activity"/>
    <property type="evidence" value="ECO:0007669"/>
    <property type="project" value="TreeGrafter"/>
</dbReference>
<dbReference type="Proteomes" id="UP000297447">
    <property type="component" value="Unassembled WGS sequence"/>
</dbReference>